<sequence length="540" mass="59057">MRDLERDLQSQGQGFEIHPLRSVPRFDVVPSFNYYSVDTSNDSHWKSLGKYPTTKLISTMPASDRLDKVYAALLARRESKSQLRRLTLVPAGSADFSSNAYLSLSTHPEVQARYLSRIKAHLEPSTSQSPSPSRTIDAGDGSATTKLNGNGNGNGKSQTHGASLLGSGGSRLLDGNVSLAESLERDIAAFHRGPAGLLFNSGFDANVGLFSCAPQPGDIIVYDELIHASVHDGMKLSRAEKKIAFAHNTVDPAEAQQQWPQSLSEVLSRLTDGEEGRLVREGRKRIFIAVEGIYSMDGDVAPLKKVVECVERLLPRGNGLIIVDEAHSTGLLGSRGRGLVCQLGLEDRVWARVHTFGKAMSCSGAIILCSYITRSYLINYARSLIYTTAMPFTSLASIKTAYDFIANGHSEPLLRHLWSLISQTNELLLMMLERHRPDRNLMHLAPGKPRSPIIPLFTSDPRGLAQHCQRRGFMLRPIVAPTVPVGSERVRICLHAGNSVDEVEGLVSAIEGWLVAQPTHQGQFFDNALIGQPGPPKSRL</sequence>
<protein>
    <submittedName>
        <fullName evidence="7">Aminotransferase class I and II</fullName>
    </submittedName>
</protein>
<dbReference type="GO" id="GO:0008483">
    <property type="term" value="F:transaminase activity"/>
    <property type="evidence" value="ECO:0007669"/>
    <property type="project" value="UniProtKB-KW"/>
</dbReference>
<evidence type="ECO:0000313" key="8">
    <source>
        <dbReference type="Proteomes" id="UP001239213"/>
    </source>
</evidence>
<dbReference type="SUPFAM" id="SSF53383">
    <property type="entry name" value="PLP-dependent transferases"/>
    <property type="match status" value="1"/>
</dbReference>
<feature type="compositionally biased region" description="Low complexity" evidence="5">
    <location>
        <begin position="124"/>
        <end position="133"/>
    </location>
</feature>
<dbReference type="InterPro" id="IPR050087">
    <property type="entry name" value="AON_synthase_class-II"/>
</dbReference>
<accession>A0AAJ0DMU4</accession>
<dbReference type="GO" id="GO:0009102">
    <property type="term" value="P:biotin biosynthetic process"/>
    <property type="evidence" value="ECO:0007669"/>
    <property type="project" value="TreeGrafter"/>
</dbReference>
<keyword evidence="8" id="KW-1185">Reference proteome</keyword>
<keyword evidence="3" id="KW-0808">Transferase</keyword>
<dbReference type="Gene3D" id="3.90.1150.10">
    <property type="entry name" value="Aspartate Aminotransferase, domain 1"/>
    <property type="match status" value="1"/>
</dbReference>
<feature type="region of interest" description="Disordered" evidence="5">
    <location>
        <begin position="122"/>
        <end position="165"/>
    </location>
</feature>
<keyword evidence="7" id="KW-0032">Aminotransferase</keyword>
<dbReference type="Gene3D" id="3.40.640.10">
    <property type="entry name" value="Type I PLP-dependent aspartate aminotransferase-like (Major domain)"/>
    <property type="match status" value="1"/>
</dbReference>
<evidence type="ECO:0000256" key="3">
    <source>
        <dbReference type="ARBA" id="ARBA00022679"/>
    </source>
</evidence>
<comment type="caution">
    <text evidence="7">The sequence shown here is derived from an EMBL/GenBank/DDBJ whole genome shotgun (WGS) entry which is preliminary data.</text>
</comment>
<evidence type="ECO:0000256" key="2">
    <source>
        <dbReference type="ARBA" id="ARBA00010008"/>
    </source>
</evidence>
<evidence type="ECO:0000313" key="7">
    <source>
        <dbReference type="EMBL" id="KAK1493725.1"/>
    </source>
</evidence>
<dbReference type="InterPro" id="IPR015421">
    <property type="entry name" value="PyrdxlP-dep_Trfase_major"/>
</dbReference>
<dbReference type="PANTHER" id="PTHR13693:SF77">
    <property type="entry name" value="8-AMINO-7-OXONONANOATE SYNTHASE"/>
    <property type="match status" value="1"/>
</dbReference>
<dbReference type="GO" id="GO:0030170">
    <property type="term" value="F:pyridoxal phosphate binding"/>
    <property type="evidence" value="ECO:0007669"/>
    <property type="project" value="InterPro"/>
</dbReference>
<reference evidence="7" key="1">
    <citation type="submission" date="2016-11" db="EMBL/GenBank/DDBJ databases">
        <title>The genome sequence of Colletotrichum cuscutae.</title>
        <authorList>
            <person name="Baroncelli R."/>
        </authorList>
    </citation>
    <scope>NUCLEOTIDE SEQUENCE</scope>
    <source>
        <strain evidence="7">IMI 304802</strain>
    </source>
</reference>
<dbReference type="Pfam" id="PF00155">
    <property type="entry name" value="Aminotran_1_2"/>
    <property type="match status" value="1"/>
</dbReference>
<evidence type="ECO:0000256" key="4">
    <source>
        <dbReference type="ARBA" id="ARBA00022898"/>
    </source>
</evidence>
<dbReference type="Proteomes" id="UP001239213">
    <property type="component" value="Unassembled WGS sequence"/>
</dbReference>
<name>A0AAJ0DMU4_9PEZI</name>
<comment type="cofactor">
    <cofactor evidence="1">
        <name>pyridoxal 5'-phosphate</name>
        <dbReference type="ChEBI" id="CHEBI:597326"/>
    </cofactor>
</comment>
<evidence type="ECO:0000259" key="6">
    <source>
        <dbReference type="Pfam" id="PF00155"/>
    </source>
</evidence>
<proteinExistence type="inferred from homology"/>
<dbReference type="AlphaFoldDB" id="A0AAJ0DMU4"/>
<gene>
    <name evidence="7" type="ORF">CCUS01_03026</name>
</gene>
<feature type="domain" description="Aminotransferase class I/classII large" evidence="6">
    <location>
        <begin position="165"/>
        <end position="510"/>
    </location>
</feature>
<keyword evidence="4" id="KW-0663">Pyridoxal phosphate</keyword>
<dbReference type="EMBL" id="MPDP01000024">
    <property type="protein sequence ID" value="KAK1493725.1"/>
    <property type="molecule type" value="Genomic_DNA"/>
</dbReference>
<dbReference type="InterPro" id="IPR015422">
    <property type="entry name" value="PyrdxlP-dep_Trfase_small"/>
</dbReference>
<dbReference type="InterPro" id="IPR015424">
    <property type="entry name" value="PyrdxlP-dep_Trfase"/>
</dbReference>
<evidence type="ECO:0000256" key="1">
    <source>
        <dbReference type="ARBA" id="ARBA00001933"/>
    </source>
</evidence>
<evidence type="ECO:0000256" key="5">
    <source>
        <dbReference type="SAM" id="MobiDB-lite"/>
    </source>
</evidence>
<organism evidence="7 8">
    <name type="scientific">Colletotrichum cuscutae</name>
    <dbReference type="NCBI Taxonomy" id="1209917"/>
    <lineage>
        <taxon>Eukaryota</taxon>
        <taxon>Fungi</taxon>
        <taxon>Dikarya</taxon>
        <taxon>Ascomycota</taxon>
        <taxon>Pezizomycotina</taxon>
        <taxon>Sordariomycetes</taxon>
        <taxon>Hypocreomycetidae</taxon>
        <taxon>Glomerellales</taxon>
        <taxon>Glomerellaceae</taxon>
        <taxon>Colletotrichum</taxon>
        <taxon>Colletotrichum acutatum species complex</taxon>
    </lineage>
</organism>
<dbReference type="InterPro" id="IPR004839">
    <property type="entry name" value="Aminotransferase_I/II_large"/>
</dbReference>
<dbReference type="PANTHER" id="PTHR13693">
    <property type="entry name" value="CLASS II AMINOTRANSFERASE/8-AMINO-7-OXONONANOATE SYNTHASE"/>
    <property type="match status" value="1"/>
</dbReference>
<comment type="similarity">
    <text evidence="2">Belongs to the class-II pyridoxal-phosphate-dependent aminotransferase family. BioF subfamily.</text>
</comment>